<dbReference type="Proteomes" id="UP000196560">
    <property type="component" value="Unassembled WGS sequence"/>
</dbReference>
<evidence type="ECO:0000256" key="1">
    <source>
        <dbReference type="SAM" id="Coils"/>
    </source>
</evidence>
<reference evidence="4" key="1">
    <citation type="submission" date="2017-04" db="EMBL/GenBank/DDBJ databases">
        <title>Function of individual gut microbiota members based on whole genome sequencing of pure cultures obtained from chicken caecum.</title>
        <authorList>
            <person name="Medvecky M."/>
            <person name="Cejkova D."/>
            <person name="Polansky O."/>
            <person name="Karasova D."/>
            <person name="Kubasova T."/>
            <person name="Cizek A."/>
            <person name="Rychlik I."/>
        </authorList>
    </citation>
    <scope>NUCLEOTIDE SEQUENCE [LARGE SCALE GENOMIC DNA]</scope>
    <source>
        <strain evidence="4">An70</strain>
    </source>
</reference>
<sequence length="343" mass="38488">MKEWIKDHALEMVAIVISLGGAKGLFDFWARLHEMFGTYLAEASFACALSAAVAAVVTAFFMRCSERRKLAAKDTEIAGLRERPTREKLEEKVRIEAVQREDAEKAFEEKRKECEGLRGKIAEFKKRDSDLATFRMKFKALGPEDMEWVVRVYRAGRQGLEPSDAELAHFNDGVAIKEFLRLDAATQRLFLVNGVEGVLDGCGDLVSCAMRVVCEQDVARAEARATAAEAKLAERDAEASMLAQDDRILHMDYLTKGLLYAIATGDEFKTRDDDSSYLSGNAKNLEAFQDLFQMGLANYETCSMHELRWFGTELAAKLVEEHSDLFGKAKEEVEEIRRKEGAA</sequence>
<proteinExistence type="predicted"/>
<gene>
    <name evidence="3" type="ORF">B5G21_03400</name>
</gene>
<organism evidence="3 4">
    <name type="scientific">Enorma massiliensis</name>
    <dbReference type="NCBI Taxonomy" id="1472761"/>
    <lineage>
        <taxon>Bacteria</taxon>
        <taxon>Bacillati</taxon>
        <taxon>Actinomycetota</taxon>
        <taxon>Coriobacteriia</taxon>
        <taxon>Coriobacteriales</taxon>
        <taxon>Coriobacteriaceae</taxon>
        <taxon>Enorma</taxon>
    </lineage>
</organism>
<evidence type="ECO:0000256" key="2">
    <source>
        <dbReference type="SAM" id="Phobius"/>
    </source>
</evidence>
<keyword evidence="1" id="KW-0175">Coiled coil</keyword>
<dbReference type="RefSeq" id="WP_087186039.1">
    <property type="nucleotide sequence ID" value="NZ_NFHO01000003.1"/>
</dbReference>
<evidence type="ECO:0000313" key="4">
    <source>
        <dbReference type="Proteomes" id="UP000196560"/>
    </source>
</evidence>
<dbReference type="AlphaFoldDB" id="A0A1Y3U4N1"/>
<keyword evidence="2" id="KW-1133">Transmembrane helix</keyword>
<comment type="caution">
    <text evidence="3">The sequence shown here is derived from an EMBL/GenBank/DDBJ whole genome shotgun (WGS) entry which is preliminary data.</text>
</comment>
<evidence type="ECO:0000313" key="3">
    <source>
        <dbReference type="EMBL" id="OUN43744.1"/>
    </source>
</evidence>
<accession>A0A1Y3U4N1</accession>
<name>A0A1Y3U4N1_9ACTN</name>
<keyword evidence="2" id="KW-0472">Membrane</keyword>
<dbReference type="EMBL" id="NFHO01000003">
    <property type="protein sequence ID" value="OUN43744.1"/>
    <property type="molecule type" value="Genomic_DNA"/>
</dbReference>
<feature type="transmembrane region" description="Helical" evidence="2">
    <location>
        <begin position="36"/>
        <end position="61"/>
    </location>
</feature>
<keyword evidence="2" id="KW-0812">Transmembrane</keyword>
<keyword evidence="4" id="KW-1185">Reference proteome</keyword>
<protein>
    <submittedName>
        <fullName evidence="3">Uncharacterized protein</fullName>
    </submittedName>
</protein>
<feature type="transmembrane region" description="Helical" evidence="2">
    <location>
        <begin position="12"/>
        <end position="30"/>
    </location>
</feature>
<feature type="coiled-coil region" evidence="1">
    <location>
        <begin position="86"/>
        <end position="127"/>
    </location>
</feature>